<dbReference type="EMBL" id="SKCS01000008">
    <property type="protein sequence ID" value="TNN21274.1"/>
    <property type="molecule type" value="Genomic_DNA"/>
</dbReference>
<evidence type="ECO:0000313" key="2">
    <source>
        <dbReference type="Proteomes" id="UP000311919"/>
    </source>
</evidence>
<protein>
    <submittedName>
        <fullName evidence="1">Uncharacterized protein</fullName>
    </submittedName>
</protein>
<dbReference type="Proteomes" id="UP000311919">
    <property type="component" value="Unassembled WGS sequence"/>
</dbReference>
<proteinExistence type="predicted"/>
<comment type="caution">
    <text evidence="1">The sequence shown here is derived from an EMBL/GenBank/DDBJ whole genome shotgun (WGS) entry which is preliminary data.</text>
</comment>
<accession>A0A4Z2DXP7</accession>
<reference evidence="1 2" key="1">
    <citation type="submission" date="2019-03" db="EMBL/GenBank/DDBJ databases">
        <title>An improved genome assembly of the fluke Schistosoma japonicum.</title>
        <authorList>
            <person name="Hu W."/>
            <person name="Luo F."/>
            <person name="Yin M."/>
            <person name="Mo X."/>
            <person name="Sun C."/>
            <person name="Wu Q."/>
            <person name="Zhu B."/>
            <person name="Xiang M."/>
            <person name="Wang J."/>
            <person name="Wang Y."/>
            <person name="Zhang T."/>
            <person name="Xu B."/>
            <person name="Zheng H."/>
            <person name="Feng Z."/>
        </authorList>
    </citation>
    <scope>NUCLEOTIDE SEQUENCE [LARGE SCALE GENOMIC DNA]</scope>
    <source>
        <strain evidence="1">HuSjv2</strain>
        <tissue evidence="1">Worms</tissue>
    </source>
</reference>
<gene>
    <name evidence="1" type="ORF">EWB00_010441</name>
</gene>
<keyword evidence="2" id="KW-1185">Reference proteome</keyword>
<name>A0A4Z2DXP7_SCHJA</name>
<dbReference type="AlphaFoldDB" id="A0A4Z2DXP7"/>
<sequence>MKIKTELNYLMQKRINLLKTVKKLNNFQLYNNNNNEELSLILNNQLNLSKQQSENIHNENNQQQKIKTNSLFNYWTNEYIDLLNIFEVYLLIIYEIYQKNQKNQLNNEKLHLHFDTIMLYNPSVYCDALLCKNENNNKIENLSNDLHGTKSINQYSIINESMNSIK</sequence>
<evidence type="ECO:0000313" key="1">
    <source>
        <dbReference type="EMBL" id="TNN21274.1"/>
    </source>
</evidence>
<organism evidence="1 2">
    <name type="scientific">Schistosoma japonicum</name>
    <name type="common">Blood fluke</name>
    <dbReference type="NCBI Taxonomy" id="6182"/>
    <lineage>
        <taxon>Eukaryota</taxon>
        <taxon>Metazoa</taxon>
        <taxon>Spiralia</taxon>
        <taxon>Lophotrochozoa</taxon>
        <taxon>Platyhelminthes</taxon>
        <taxon>Trematoda</taxon>
        <taxon>Digenea</taxon>
        <taxon>Strigeidida</taxon>
        <taxon>Schistosomatoidea</taxon>
        <taxon>Schistosomatidae</taxon>
        <taxon>Schistosoma</taxon>
    </lineage>
</organism>